<comment type="caution">
    <text evidence="11">The sequence shown here is derived from an EMBL/GenBank/DDBJ whole genome shotgun (WGS) entry which is preliminary data.</text>
</comment>
<comment type="similarity">
    <text evidence="8 9">Belongs to the TRAP transporter small permease family.</text>
</comment>
<proteinExistence type="inferred from homology"/>
<comment type="function">
    <text evidence="9">Part of the tripartite ATP-independent periplasmic (TRAP) transport system.</text>
</comment>
<dbReference type="Pfam" id="PF04290">
    <property type="entry name" value="DctQ"/>
    <property type="match status" value="1"/>
</dbReference>
<evidence type="ECO:0000256" key="9">
    <source>
        <dbReference type="RuleBase" id="RU369079"/>
    </source>
</evidence>
<comment type="subcellular location">
    <subcellularLocation>
        <location evidence="1 9">Cell inner membrane</location>
        <topology evidence="1 9">Multi-pass membrane protein</topology>
    </subcellularLocation>
</comment>
<accession>A0A0J7J5R1</accession>
<evidence type="ECO:0000256" key="7">
    <source>
        <dbReference type="ARBA" id="ARBA00023136"/>
    </source>
</evidence>
<dbReference type="GO" id="GO:0005886">
    <property type="term" value="C:plasma membrane"/>
    <property type="evidence" value="ECO:0007669"/>
    <property type="project" value="UniProtKB-SubCell"/>
</dbReference>
<keyword evidence="3" id="KW-1003">Cell membrane</keyword>
<dbReference type="STRING" id="1658765.Msub_20500"/>
<dbReference type="RefSeq" id="WP_048497574.1">
    <property type="nucleotide sequence ID" value="NZ_LFBU01000002.1"/>
</dbReference>
<feature type="transmembrane region" description="Helical" evidence="9">
    <location>
        <begin position="133"/>
        <end position="154"/>
    </location>
</feature>
<keyword evidence="5 9" id="KW-0812">Transmembrane</keyword>
<evidence type="ECO:0000313" key="11">
    <source>
        <dbReference type="EMBL" id="KMQ73301.1"/>
    </source>
</evidence>
<comment type="subunit">
    <text evidence="9">The complex comprises the extracytoplasmic solute receptor protein and the two transmembrane proteins.</text>
</comment>
<keyword evidence="12" id="KW-1185">Reference proteome</keyword>
<name>A0A0J7J5R1_9GAMM</name>
<evidence type="ECO:0000256" key="5">
    <source>
        <dbReference type="ARBA" id="ARBA00022692"/>
    </source>
</evidence>
<organism evidence="11 12">
    <name type="scientific">Marinobacter subterrani</name>
    <dbReference type="NCBI Taxonomy" id="1658765"/>
    <lineage>
        <taxon>Bacteria</taxon>
        <taxon>Pseudomonadati</taxon>
        <taxon>Pseudomonadota</taxon>
        <taxon>Gammaproteobacteria</taxon>
        <taxon>Pseudomonadales</taxon>
        <taxon>Marinobacteraceae</taxon>
        <taxon>Marinobacter</taxon>
    </lineage>
</organism>
<protein>
    <recommendedName>
        <fullName evidence="9">TRAP transporter small permease protein</fullName>
    </recommendedName>
</protein>
<feature type="transmembrane region" description="Helical" evidence="9">
    <location>
        <begin position="91"/>
        <end position="113"/>
    </location>
</feature>
<dbReference type="PANTHER" id="PTHR35011">
    <property type="entry name" value="2,3-DIKETO-L-GULONATE TRAP TRANSPORTER SMALL PERMEASE PROTEIN YIAM"/>
    <property type="match status" value="1"/>
</dbReference>
<sequence length="170" mass="18573">MAVLVGYCRFITAINRWIAGAVSILVFVMVAVISYEVVARYFFDAPTVWAMELATLLFGPYFLLAGPYLLHTAGHVNVDILHSRLSGKTASILDCFTHSLIVLVSAVFIYYSMPVAMNAYNSGETSFTAWDPAIWPVKALIPMAFFLFLLQALAEAILAVRRGLGGEASA</sequence>
<gene>
    <name evidence="11" type="ORF">Msub_20500</name>
</gene>
<dbReference type="OrthoDB" id="8559033at2"/>
<keyword evidence="2 9" id="KW-0813">Transport</keyword>
<evidence type="ECO:0000256" key="4">
    <source>
        <dbReference type="ARBA" id="ARBA00022519"/>
    </source>
</evidence>
<evidence type="ECO:0000256" key="8">
    <source>
        <dbReference type="ARBA" id="ARBA00038436"/>
    </source>
</evidence>
<keyword evidence="4 9" id="KW-0997">Cell inner membrane</keyword>
<evidence type="ECO:0000256" key="2">
    <source>
        <dbReference type="ARBA" id="ARBA00022448"/>
    </source>
</evidence>
<evidence type="ECO:0000256" key="6">
    <source>
        <dbReference type="ARBA" id="ARBA00022989"/>
    </source>
</evidence>
<dbReference type="AlphaFoldDB" id="A0A0J7J5R1"/>
<dbReference type="GO" id="GO:0022857">
    <property type="term" value="F:transmembrane transporter activity"/>
    <property type="evidence" value="ECO:0007669"/>
    <property type="project" value="UniProtKB-UniRule"/>
</dbReference>
<reference evidence="11 12" key="1">
    <citation type="submission" date="2015-06" db="EMBL/GenBank/DDBJ databases">
        <title>Marinobacter subterrani, a genetically tractable neutrophilic iron-oxidizing strain isolated from the Soudan Iron Mine.</title>
        <authorList>
            <person name="Bonis B.M."/>
            <person name="Gralnick J.A."/>
        </authorList>
    </citation>
    <scope>NUCLEOTIDE SEQUENCE [LARGE SCALE GENOMIC DNA]</scope>
    <source>
        <strain evidence="11 12">JG233</strain>
    </source>
</reference>
<dbReference type="InterPro" id="IPR055348">
    <property type="entry name" value="DctQ"/>
</dbReference>
<dbReference type="InterPro" id="IPR007387">
    <property type="entry name" value="TRAP_DctQ"/>
</dbReference>
<dbReference type="PANTHER" id="PTHR35011:SF4">
    <property type="entry name" value="SLL1102 PROTEIN"/>
    <property type="match status" value="1"/>
</dbReference>
<evidence type="ECO:0000259" key="10">
    <source>
        <dbReference type="Pfam" id="PF04290"/>
    </source>
</evidence>
<evidence type="ECO:0000313" key="12">
    <source>
        <dbReference type="Proteomes" id="UP000036102"/>
    </source>
</evidence>
<dbReference type="Proteomes" id="UP000036102">
    <property type="component" value="Unassembled WGS sequence"/>
</dbReference>
<keyword evidence="7 9" id="KW-0472">Membrane</keyword>
<evidence type="ECO:0000256" key="1">
    <source>
        <dbReference type="ARBA" id="ARBA00004429"/>
    </source>
</evidence>
<feature type="transmembrane region" description="Helical" evidence="9">
    <location>
        <begin position="49"/>
        <end position="70"/>
    </location>
</feature>
<keyword evidence="6 9" id="KW-1133">Transmembrane helix</keyword>
<feature type="domain" description="Tripartite ATP-independent periplasmic transporters DctQ component" evidence="10">
    <location>
        <begin position="29"/>
        <end position="161"/>
    </location>
</feature>
<feature type="transmembrane region" description="Helical" evidence="9">
    <location>
        <begin position="17"/>
        <end position="43"/>
    </location>
</feature>
<dbReference type="EMBL" id="LFBU01000002">
    <property type="protein sequence ID" value="KMQ73301.1"/>
    <property type="molecule type" value="Genomic_DNA"/>
</dbReference>
<dbReference type="PATRIC" id="fig|1658765.3.peg.3770"/>
<evidence type="ECO:0000256" key="3">
    <source>
        <dbReference type="ARBA" id="ARBA00022475"/>
    </source>
</evidence>